<sequence>MWSGLSSVSCVSSAAGVCFDGLGCFDDLPPWGGTAQRPSSALPWHPLPPLHPEGPLLPARAAFISFFIPARKEMLSLILCAHGNTICGSSVDPLWILCGSSVDPLWISEPIQRVTLSLRYDITLSPCPREHSNGSSGLTCLLSSKLAANISSSIMMSTSVMDEQTHYLDDIEIKADKSIQASDCSGTRKTRFIIPGCLKEGDEDWPQETCIKKCDDCNHVRSYEYYIESMVKSQGFVAFPCSDKDRFDDGKCFPCADNKCPLMGSRADRSTVTDGVSKSKYFLKTGSSKPFGRYSYTLDGPSWPSPGFMSVALSGEPAAPGAPASCGSSF</sequence>
<organism evidence="1 2">
    <name type="scientific">Chaenocephalus aceratus</name>
    <name type="common">Blackfin icefish</name>
    <name type="synonym">Chaenichthys aceratus</name>
    <dbReference type="NCBI Taxonomy" id="36190"/>
    <lineage>
        <taxon>Eukaryota</taxon>
        <taxon>Metazoa</taxon>
        <taxon>Chordata</taxon>
        <taxon>Craniata</taxon>
        <taxon>Vertebrata</taxon>
        <taxon>Euteleostomi</taxon>
        <taxon>Actinopterygii</taxon>
        <taxon>Neopterygii</taxon>
        <taxon>Teleostei</taxon>
        <taxon>Neoteleostei</taxon>
        <taxon>Acanthomorphata</taxon>
        <taxon>Eupercaria</taxon>
        <taxon>Perciformes</taxon>
        <taxon>Notothenioidei</taxon>
        <taxon>Channichthyidae</taxon>
        <taxon>Chaenocephalus</taxon>
    </lineage>
</organism>
<accession>A0ACB9WHY2</accession>
<proteinExistence type="predicted"/>
<comment type="caution">
    <text evidence="1">The sequence shown here is derived from an EMBL/GenBank/DDBJ whole genome shotgun (WGS) entry which is preliminary data.</text>
</comment>
<evidence type="ECO:0000313" key="2">
    <source>
        <dbReference type="Proteomes" id="UP001057452"/>
    </source>
</evidence>
<evidence type="ECO:0000313" key="1">
    <source>
        <dbReference type="EMBL" id="KAI4812791.1"/>
    </source>
</evidence>
<dbReference type="EMBL" id="CM043806">
    <property type="protein sequence ID" value="KAI4812791.1"/>
    <property type="molecule type" value="Genomic_DNA"/>
</dbReference>
<reference evidence="1" key="1">
    <citation type="submission" date="2022-05" db="EMBL/GenBank/DDBJ databases">
        <title>Chromosome-level genome of Chaenocephalus aceratus.</title>
        <authorList>
            <person name="Park H."/>
        </authorList>
    </citation>
    <scope>NUCLEOTIDE SEQUENCE</scope>
    <source>
        <strain evidence="1">KU_202001</strain>
    </source>
</reference>
<keyword evidence="2" id="KW-1185">Reference proteome</keyword>
<dbReference type="Proteomes" id="UP001057452">
    <property type="component" value="Chromosome 22"/>
</dbReference>
<protein>
    <submittedName>
        <fullName evidence="1">Uncharacterized protein</fullName>
    </submittedName>
</protein>
<gene>
    <name evidence="1" type="ORF">KUCAC02_024159</name>
</gene>
<name>A0ACB9WHY2_CHAAC</name>